<organism evidence="1 2">
    <name type="scientific">Schaedlerella arabinosiphila</name>
    <dbReference type="NCBI Taxonomy" id="2044587"/>
    <lineage>
        <taxon>Bacteria</taxon>
        <taxon>Bacillati</taxon>
        <taxon>Bacillota</taxon>
        <taxon>Clostridia</taxon>
        <taxon>Lachnospirales</taxon>
        <taxon>Lachnospiraceae</taxon>
        <taxon>Schaedlerella</taxon>
    </lineage>
</organism>
<dbReference type="EMBL" id="VIRB01000142">
    <property type="protein sequence ID" value="NDO71673.1"/>
    <property type="molecule type" value="Genomic_DNA"/>
</dbReference>
<dbReference type="AlphaFoldDB" id="A0A9X5CE21"/>
<gene>
    <name evidence="1" type="ORF">FMM80_24685</name>
</gene>
<proteinExistence type="predicted"/>
<protein>
    <submittedName>
        <fullName evidence="1">Uncharacterized protein</fullName>
    </submittedName>
</protein>
<accession>A0A9X5CE21</accession>
<evidence type="ECO:0000313" key="1">
    <source>
        <dbReference type="EMBL" id="NDO71673.1"/>
    </source>
</evidence>
<name>A0A9X5CE21_9FIRM</name>
<reference evidence="1 2" key="1">
    <citation type="submission" date="2019-07" db="EMBL/GenBank/DDBJ databases">
        <title>Draft genome sequences of 15 bacterial species constituting the stable defined intestinal microbiota of the GM15 gnotobiotic mouse model.</title>
        <authorList>
            <person name="Elie C."/>
            <person name="Mathieu A."/>
            <person name="Saliou A."/>
            <person name="Darnaud M."/>
            <person name="Leulier F."/>
            <person name="Tamellini A."/>
        </authorList>
    </citation>
    <scope>NUCLEOTIDE SEQUENCE [LARGE SCALE GENOMIC DNA]</scope>
    <source>
        <strain evidence="2">ASF 502</strain>
    </source>
</reference>
<dbReference type="Proteomes" id="UP000474104">
    <property type="component" value="Unassembled WGS sequence"/>
</dbReference>
<dbReference type="RefSeq" id="WP_004073864.1">
    <property type="nucleotide sequence ID" value="NZ_VIRB01000142.1"/>
</dbReference>
<evidence type="ECO:0000313" key="2">
    <source>
        <dbReference type="Proteomes" id="UP000474104"/>
    </source>
</evidence>
<comment type="caution">
    <text evidence="1">The sequence shown here is derived from an EMBL/GenBank/DDBJ whole genome shotgun (WGS) entry which is preliminary data.</text>
</comment>
<sequence length="306" mass="36486">MAYYNYVQMDSLQPEEIIILENIYMLLNGRWHYKEAEETKKMKEMFENSEDVIAKIMSIKEIDVRNRRASIFLPLTEEEKKLGMIDDPEKWIVEIDNQRKSSFTSYLDATSVEMLKALAKFYLKIAVYRFCTVHWPKLACLDKINKKSTETFQKELEHWEIRFWIDTSLDRDKTNIEERRRLISGYVNSYYAGYNGYTSLVRGWIEEIYKDKDKVYYENAKKLRLKYIDKISKRDDRSGKKIAEIESMRNLLDIIEKHLCDDLTPQNIADFKANMKDWEKDIEKLSALFNNLPALDLKMEVPLKAD</sequence>